<keyword evidence="2" id="KW-1185">Reference proteome</keyword>
<gene>
    <name evidence="1" type="ORF">L2E82_20915</name>
</gene>
<reference evidence="1 2" key="2">
    <citation type="journal article" date="2022" name="Mol. Ecol. Resour.">
        <title>The genomes of chicory, endive, great burdock and yacon provide insights into Asteraceae paleo-polyploidization history and plant inulin production.</title>
        <authorList>
            <person name="Fan W."/>
            <person name="Wang S."/>
            <person name="Wang H."/>
            <person name="Wang A."/>
            <person name="Jiang F."/>
            <person name="Liu H."/>
            <person name="Zhao H."/>
            <person name="Xu D."/>
            <person name="Zhang Y."/>
        </authorList>
    </citation>
    <scope>NUCLEOTIDE SEQUENCE [LARGE SCALE GENOMIC DNA]</scope>
    <source>
        <strain evidence="2">cv. Punajuju</strain>
        <tissue evidence="1">Leaves</tissue>
    </source>
</reference>
<evidence type="ECO:0000313" key="2">
    <source>
        <dbReference type="Proteomes" id="UP001055811"/>
    </source>
</evidence>
<dbReference type="EMBL" id="CM042012">
    <property type="protein sequence ID" value="KAI3750281.1"/>
    <property type="molecule type" value="Genomic_DNA"/>
</dbReference>
<reference evidence="2" key="1">
    <citation type="journal article" date="2022" name="Mol. Ecol. Resour.">
        <title>The genomes of chicory, endive, great burdock and yacon provide insights into Asteraceae palaeo-polyploidization history and plant inulin production.</title>
        <authorList>
            <person name="Fan W."/>
            <person name="Wang S."/>
            <person name="Wang H."/>
            <person name="Wang A."/>
            <person name="Jiang F."/>
            <person name="Liu H."/>
            <person name="Zhao H."/>
            <person name="Xu D."/>
            <person name="Zhang Y."/>
        </authorList>
    </citation>
    <scope>NUCLEOTIDE SEQUENCE [LARGE SCALE GENOMIC DNA]</scope>
    <source>
        <strain evidence="2">cv. Punajuju</strain>
    </source>
</reference>
<dbReference type="Proteomes" id="UP001055811">
    <property type="component" value="Linkage Group LG04"/>
</dbReference>
<accession>A0ACB9DVM1</accession>
<comment type="caution">
    <text evidence="1">The sequence shown here is derived from an EMBL/GenBank/DDBJ whole genome shotgun (WGS) entry which is preliminary data.</text>
</comment>
<proteinExistence type="predicted"/>
<organism evidence="1 2">
    <name type="scientific">Cichorium intybus</name>
    <name type="common">Chicory</name>
    <dbReference type="NCBI Taxonomy" id="13427"/>
    <lineage>
        <taxon>Eukaryota</taxon>
        <taxon>Viridiplantae</taxon>
        <taxon>Streptophyta</taxon>
        <taxon>Embryophyta</taxon>
        <taxon>Tracheophyta</taxon>
        <taxon>Spermatophyta</taxon>
        <taxon>Magnoliopsida</taxon>
        <taxon>eudicotyledons</taxon>
        <taxon>Gunneridae</taxon>
        <taxon>Pentapetalae</taxon>
        <taxon>asterids</taxon>
        <taxon>campanulids</taxon>
        <taxon>Asterales</taxon>
        <taxon>Asteraceae</taxon>
        <taxon>Cichorioideae</taxon>
        <taxon>Cichorieae</taxon>
        <taxon>Cichoriinae</taxon>
        <taxon>Cichorium</taxon>
    </lineage>
</organism>
<name>A0ACB9DVM1_CICIN</name>
<protein>
    <submittedName>
        <fullName evidence="1">Uncharacterized protein</fullName>
    </submittedName>
</protein>
<evidence type="ECO:0000313" key="1">
    <source>
        <dbReference type="EMBL" id="KAI3750281.1"/>
    </source>
</evidence>
<sequence>MALRAPVGGLSIASTTSASLQDSSTRTRFCRIPSYRTSFLGSGGLRLAHTRNTRCYIHGVIQMNLFDRFARVVKVLASQKQLENKYKAGEQASKDWYKRAQLALGIGDEDLARQDLKRRKCYAATYFHFADGSLREPTSDEVDRSYILMVSLEPPDLLGLDRKMASIAPWYADKLIKSYTFSFIQSSNL</sequence>